<feature type="domain" description="Regulator of nucleoside diphosphate kinase N-terminal" evidence="2">
    <location>
        <begin position="11"/>
        <end position="51"/>
    </location>
</feature>
<keyword evidence="3" id="KW-0808">Transferase</keyword>
<keyword evidence="4" id="KW-1185">Reference proteome</keyword>
<dbReference type="GO" id="GO:0032784">
    <property type="term" value="P:regulation of DNA-templated transcription elongation"/>
    <property type="evidence" value="ECO:0007669"/>
    <property type="project" value="InterPro"/>
</dbReference>
<dbReference type="OrthoDB" id="192847at2"/>
<dbReference type="InterPro" id="IPR036953">
    <property type="entry name" value="GreA/GreB_C_sf"/>
</dbReference>
<dbReference type="GO" id="GO:0006354">
    <property type="term" value="P:DNA-templated transcription elongation"/>
    <property type="evidence" value="ECO:0007669"/>
    <property type="project" value="TreeGrafter"/>
</dbReference>
<gene>
    <name evidence="3" type="primary">rnk_1</name>
    <name evidence="3" type="ORF">LAL4801_05192</name>
</gene>
<dbReference type="SUPFAM" id="SSF54534">
    <property type="entry name" value="FKBP-like"/>
    <property type="match status" value="1"/>
</dbReference>
<dbReference type="GO" id="GO:0070063">
    <property type="term" value="F:RNA polymerase binding"/>
    <property type="evidence" value="ECO:0007669"/>
    <property type="project" value="InterPro"/>
</dbReference>
<proteinExistence type="predicted"/>
<dbReference type="RefSeq" id="WP_055660768.1">
    <property type="nucleotide sequence ID" value="NZ_CXST01000004.1"/>
</dbReference>
<dbReference type="Gene3D" id="3.10.50.30">
    <property type="entry name" value="Transcription elongation factor, GreA/GreB, C-terminal domain"/>
    <property type="match status" value="1"/>
</dbReference>
<dbReference type="PANTHER" id="PTHR30437:SF5">
    <property type="entry name" value="REGULATOR OF NUCLEOSIDE DIPHOSPHATE KINASE"/>
    <property type="match status" value="1"/>
</dbReference>
<accession>A0A0M6YB42</accession>
<organism evidence="3 4">
    <name type="scientific">Roseibium aggregatum</name>
    <dbReference type="NCBI Taxonomy" id="187304"/>
    <lineage>
        <taxon>Bacteria</taxon>
        <taxon>Pseudomonadati</taxon>
        <taxon>Pseudomonadota</taxon>
        <taxon>Alphaproteobacteria</taxon>
        <taxon>Hyphomicrobiales</taxon>
        <taxon>Stappiaceae</taxon>
        <taxon>Roseibium</taxon>
    </lineage>
</organism>
<dbReference type="Gene3D" id="1.10.286.20">
    <property type="match status" value="1"/>
</dbReference>
<evidence type="ECO:0000259" key="1">
    <source>
        <dbReference type="Pfam" id="PF01272"/>
    </source>
</evidence>
<dbReference type="EMBL" id="CXST01000004">
    <property type="protein sequence ID" value="CTQ46733.1"/>
    <property type="molecule type" value="Genomic_DNA"/>
</dbReference>
<dbReference type="InterPro" id="IPR001437">
    <property type="entry name" value="Tscrpt_elong_fac_GreA/B_C"/>
</dbReference>
<sequence length="148" mass="15868">MREPTDFASKPDIVIGTTDYERLEGLASSVETRLPSVTEDLLAELSRARLVPDGVLPADSVRMGSVVRFRTDDTDEKILQLVFPGDADIANGRISILTPIGTALIGLSAGQSITWCANDGRRHRLTVESVSQPPLVGGGPELQSPDRS</sequence>
<dbReference type="InterPro" id="IPR029462">
    <property type="entry name" value="Rnk_N"/>
</dbReference>
<reference evidence="4" key="1">
    <citation type="submission" date="2015-07" db="EMBL/GenBank/DDBJ databases">
        <authorList>
            <person name="Rodrigo-Torres Lidia"/>
            <person name="Arahal R.David."/>
        </authorList>
    </citation>
    <scope>NUCLEOTIDE SEQUENCE [LARGE SCALE GENOMIC DNA]</scope>
    <source>
        <strain evidence="4">CECT 4801</strain>
    </source>
</reference>
<dbReference type="NCBIfam" id="NF004396">
    <property type="entry name" value="PRK05753.1"/>
    <property type="match status" value="1"/>
</dbReference>
<dbReference type="GO" id="GO:0016301">
    <property type="term" value="F:kinase activity"/>
    <property type="evidence" value="ECO:0007669"/>
    <property type="project" value="UniProtKB-KW"/>
</dbReference>
<dbReference type="AlphaFoldDB" id="A0A0M6YB42"/>
<evidence type="ECO:0000313" key="3">
    <source>
        <dbReference type="EMBL" id="CTQ46733.1"/>
    </source>
</evidence>
<evidence type="ECO:0000259" key="2">
    <source>
        <dbReference type="Pfam" id="PF14760"/>
    </source>
</evidence>
<dbReference type="InterPro" id="IPR023459">
    <property type="entry name" value="Tscrpt_elong_fac_GreA/B_fam"/>
</dbReference>
<dbReference type="Proteomes" id="UP000048926">
    <property type="component" value="Unassembled WGS sequence"/>
</dbReference>
<dbReference type="Pfam" id="PF14760">
    <property type="entry name" value="Rnk_N"/>
    <property type="match status" value="1"/>
</dbReference>
<keyword evidence="3" id="KW-0418">Kinase</keyword>
<evidence type="ECO:0000313" key="4">
    <source>
        <dbReference type="Proteomes" id="UP000048926"/>
    </source>
</evidence>
<dbReference type="PANTHER" id="PTHR30437">
    <property type="entry name" value="TRANSCRIPTION ELONGATION FACTOR GREA"/>
    <property type="match status" value="1"/>
</dbReference>
<feature type="domain" description="Transcription elongation factor GreA/GreB C-terminal" evidence="1">
    <location>
        <begin position="57"/>
        <end position="131"/>
    </location>
</feature>
<name>A0A0M6YB42_9HYPH</name>
<dbReference type="GO" id="GO:0003677">
    <property type="term" value="F:DNA binding"/>
    <property type="evidence" value="ECO:0007669"/>
    <property type="project" value="InterPro"/>
</dbReference>
<dbReference type="Pfam" id="PF01272">
    <property type="entry name" value="GreA_GreB"/>
    <property type="match status" value="1"/>
</dbReference>
<protein>
    <submittedName>
        <fullName evidence="3">Regulator of nucleoside diphosphate kinase</fullName>
    </submittedName>
</protein>